<gene>
    <name evidence="1" type="ORF">Glove_566g27</name>
</gene>
<dbReference type="EMBL" id="PQFF01000480">
    <property type="protein sequence ID" value="RHZ47865.1"/>
    <property type="molecule type" value="Genomic_DNA"/>
</dbReference>
<name>A0A397GA08_9GLOM</name>
<dbReference type="AlphaFoldDB" id="A0A397GA08"/>
<dbReference type="OrthoDB" id="2304077at2759"/>
<evidence type="ECO:0000313" key="1">
    <source>
        <dbReference type="EMBL" id="RHZ47865.1"/>
    </source>
</evidence>
<accession>A0A397GA08</accession>
<keyword evidence="2" id="KW-1185">Reference proteome</keyword>
<protein>
    <submittedName>
        <fullName evidence="1">Uncharacterized protein</fullName>
    </submittedName>
</protein>
<organism evidence="1 2">
    <name type="scientific">Diversispora epigaea</name>
    <dbReference type="NCBI Taxonomy" id="1348612"/>
    <lineage>
        <taxon>Eukaryota</taxon>
        <taxon>Fungi</taxon>
        <taxon>Fungi incertae sedis</taxon>
        <taxon>Mucoromycota</taxon>
        <taxon>Glomeromycotina</taxon>
        <taxon>Glomeromycetes</taxon>
        <taxon>Diversisporales</taxon>
        <taxon>Diversisporaceae</taxon>
        <taxon>Diversispora</taxon>
    </lineage>
</organism>
<reference evidence="1 2" key="1">
    <citation type="submission" date="2018-08" db="EMBL/GenBank/DDBJ databases">
        <title>Genome and evolution of the arbuscular mycorrhizal fungus Diversispora epigaea (formerly Glomus versiforme) and its bacterial endosymbionts.</title>
        <authorList>
            <person name="Sun X."/>
            <person name="Fei Z."/>
            <person name="Harrison M."/>
        </authorList>
    </citation>
    <scope>NUCLEOTIDE SEQUENCE [LARGE SCALE GENOMIC DNA]</scope>
    <source>
        <strain evidence="1 2">IT104</strain>
    </source>
</reference>
<proteinExistence type="predicted"/>
<sequence>MTGIYLCQYLSNEGKVCGRPCYRQEGCAIHWKRRQRVSCLECEEEARKDDTKIRSAWKKYIASEYTDIVQSSVTSCHKQKKSVESIDMAIDLFDGEEVYDEEYEVIDCQIHRNFPTYESCKKCGKLTISKFGACIMHVGKYRSRDHYQRKKLEKMAEKSKTFGKNT</sequence>
<evidence type="ECO:0000313" key="2">
    <source>
        <dbReference type="Proteomes" id="UP000266861"/>
    </source>
</evidence>
<comment type="caution">
    <text evidence="1">The sequence shown here is derived from an EMBL/GenBank/DDBJ whole genome shotgun (WGS) entry which is preliminary data.</text>
</comment>
<dbReference type="Proteomes" id="UP000266861">
    <property type="component" value="Unassembled WGS sequence"/>
</dbReference>